<dbReference type="Proteomes" id="UP000076532">
    <property type="component" value="Unassembled WGS sequence"/>
</dbReference>
<protein>
    <submittedName>
        <fullName evidence="1">Uncharacterized protein</fullName>
    </submittedName>
</protein>
<sequence length="422" mass="47124">MAVKINLMKLNKLFEKQSTPNTLPRSAQPAEDRLWIDQFFARVHLVDSIKDTLHHQSSTNSSPLSHNSTLVDEETWYNYKIPDEVSFYAADRSWQGACEHDPRKALQSLCTDIPSYASNYSPSSSVYSANTAFNPHAAPFVPIHTQSPPPPPPSALCASPDLPWFPFFWEGVSTRDHNAQVTNATALVDSIAWDADSLAALSQHFCWKGGEVLEDGVGQVATFAQLVHERISEKYGDWYANCFTRHIRELVVGHFKGCWKSDHPMAINHLNPPSHAYLSSALSLATFVGALFAHGLLPRSTIHHCLSVLVAELSTIEHIHAIHLLVLHATAKLWRGKDVNKAIKDFVTGFTQRASCVAESAEEASVMGACWTKGEIRAWIKEIADMINRWQVTRRVQQDDSNLDFVLGDKLNSFGLQMARTR</sequence>
<name>A0A166HW97_9AGAM</name>
<evidence type="ECO:0000313" key="1">
    <source>
        <dbReference type="EMBL" id="KZP19307.1"/>
    </source>
</evidence>
<proteinExistence type="predicted"/>
<dbReference type="OrthoDB" id="3071225at2759"/>
<dbReference type="AlphaFoldDB" id="A0A166HW97"/>
<keyword evidence="2" id="KW-1185">Reference proteome</keyword>
<accession>A0A166HW97</accession>
<dbReference type="EMBL" id="KV417565">
    <property type="protein sequence ID" value="KZP19307.1"/>
    <property type="molecule type" value="Genomic_DNA"/>
</dbReference>
<reference evidence="1 2" key="1">
    <citation type="journal article" date="2016" name="Mol. Biol. Evol.">
        <title>Comparative Genomics of Early-Diverging Mushroom-Forming Fungi Provides Insights into the Origins of Lignocellulose Decay Capabilities.</title>
        <authorList>
            <person name="Nagy L.G."/>
            <person name="Riley R."/>
            <person name="Tritt A."/>
            <person name="Adam C."/>
            <person name="Daum C."/>
            <person name="Floudas D."/>
            <person name="Sun H."/>
            <person name="Yadav J.S."/>
            <person name="Pangilinan J."/>
            <person name="Larsson K.H."/>
            <person name="Matsuura K."/>
            <person name="Barry K."/>
            <person name="Labutti K."/>
            <person name="Kuo R."/>
            <person name="Ohm R.A."/>
            <person name="Bhattacharya S.S."/>
            <person name="Shirouzu T."/>
            <person name="Yoshinaga Y."/>
            <person name="Martin F.M."/>
            <person name="Grigoriev I.V."/>
            <person name="Hibbett D.S."/>
        </authorList>
    </citation>
    <scope>NUCLEOTIDE SEQUENCE [LARGE SCALE GENOMIC DNA]</scope>
    <source>
        <strain evidence="1 2">CBS 109695</strain>
    </source>
</reference>
<evidence type="ECO:0000313" key="2">
    <source>
        <dbReference type="Proteomes" id="UP000076532"/>
    </source>
</evidence>
<organism evidence="1 2">
    <name type="scientific">Athelia psychrophila</name>
    <dbReference type="NCBI Taxonomy" id="1759441"/>
    <lineage>
        <taxon>Eukaryota</taxon>
        <taxon>Fungi</taxon>
        <taxon>Dikarya</taxon>
        <taxon>Basidiomycota</taxon>
        <taxon>Agaricomycotina</taxon>
        <taxon>Agaricomycetes</taxon>
        <taxon>Agaricomycetidae</taxon>
        <taxon>Atheliales</taxon>
        <taxon>Atheliaceae</taxon>
        <taxon>Athelia</taxon>
    </lineage>
</organism>
<gene>
    <name evidence="1" type="ORF">FIBSPDRAFT_862963</name>
</gene>